<evidence type="ECO:0000259" key="7">
    <source>
        <dbReference type="Pfam" id="PF03151"/>
    </source>
</evidence>
<feature type="transmembrane region" description="Helical" evidence="6">
    <location>
        <begin position="166"/>
        <end position="185"/>
    </location>
</feature>
<feature type="transmembrane region" description="Helical" evidence="6">
    <location>
        <begin position="323"/>
        <end position="348"/>
    </location>
</feature>
<name>A0A427XZ51_9TREE</name>
<evidence type="ECO:0000313" key="9">
    <source>
        <dbReference type="Proteomes" id="UP000279259"/>
    </source>
</evidence>
<comment type="caution">
    <text evidence="8">The sequence shown here is derived from an EMBL/GenBank/DDBJ whole genome shotgun (WGS) entry which is preliminary data.</text>
</comment>
<dbReference type="InterPro" id="IPR004853">
    <property type="entry name" value="Sugar_P_trans_dom"/>
</dbReference>
<gene>
    <name evidence="8" type="ORF">EHS25_005332</name>
</gene>
<dbReference type="Proteomes" id="UP000279259">
    <property type="component" value="Unassembled WGS sequence"/>
</dbReference>
<proteinExistence type="predicted"/>
<reference evidence="8 9" key="1">
    <citation type="submission" date="2018-11" db="EMBL/GenBank/DDBJ databases">
        <title>Genome sequence of Saitozyma podzolica DSM 27192.</title>
        <authorList>
            <person name="Aliyu H."/>
            <person name="Gorte O."/>
            <person name="Ochsenreither K."/>
        </authorList>
    </citation>
    <scope>NUCLEOTIDE SEQUENCE [LARGE SCALE GENOMIC DNA]</scope>
    <source>
        <strain evidence="8 9">DSM 27192</strain>
    </source>
</reference>
<feature type="region of interest" description="Disordered" evidence="5">
    <location>
        <begin position="1"/>
        <end position="64"/>
    </location>
</feature>
<feature type="domain" description="Sugar phosphate transporter" evidence="7">
    <location>
        <begin position="73"/>
        <end position="355"/>
    </location>
</feature>
<evidence type="ECO:0000256" key="5">
    <source>
        <dbReference type="SAM" id="MobiDB-lite"/>
    </source>
</evidence>
<feature type="transmembrane region" description="Helical" evidence="6">
    <location>
        <begin position="97"/>
        <end position="119"/>
    </location>
</feature>
<dbReference type="AlphaFoldDB" id="A0A427XZ51"/>
<dbReference type="Pfam" id="PF03151">
    <property type="entry name" value="TPT"/>
    <property type="match status" value="1"/>
</dbReference>
<feature type="transmembrane region" description="Helical" evidence="6">
    <location>
        <begin position="391"/>
        <end position="410"/>
    </location>
</feature>
<dbReference type="EMBL" id="RSCD01000022">
    <property type="protein sequence ID" value="RSH84087.1"/>
    <property type="molecule type" value="Genomic_DNA"/>
</dbReference>
<feature type="compositionally biased region" description="Basic and acidic residues" evidence="5">
    <location>
        <begin position="1"/>
        <end position="15"/>
    </location>
</feature>
<dbReference type="OrthoDB" id="18894at2759"/>
<evidence type="ECO:0000313" key="8">
    <source>
        <dbReference type="EMBL" id="RSH84087.1"/>
    </source>
</evidence>
<feature type="transmembrane region" description="Helical" evidence="6">
    <location>
        <begin position="290"/>
        <end position="316"/>
    </location>
</feature>
<evidence type="ECO:0000256" key="4">
    <source>
        <dbReference type="ARBA" id="ARBA00023136"/>
    </source>
</evidence>
<accession>A0A427XZ51</accession>
<dbReference type="GO" id="GO:0016020">
    <property type="term" value="C:membrane"/>
    <property type="evidence" value="ECO:0007669"/>
    <property type="project" value="UniProtKB-SubCell"/>
</dbReference>
<protein>
    <recommendedName>
        <fullName evidence="7">Sugar phosphate transporter domain-containing protein</fullName>
    </recommendedName>
</protein>
<feature type="transmembrane region" description="Helical" evidence="6">
    <location>
        <begin position="72"/>
        <end position="91"/>
    </location>
</feature>
<feature type="transmembrane region" description="Helical" evidence="6">
    <location>
        <begin position="252"/>
        <end position="270"/>
    </location>
</feature>
<keyword evidence="3 6" id="KW-1133">Transmembrane helix</keyword>
<sequence>MWPASEKEREPRPRLSESSSSDGHRGETDGFLASRTRSLGDALEEEIGGEKVRPPGSHSGSPDRAAPIPAKFIIPIWIMLSGCIILFNKHIFTTLNFPYPVFLTFFHMAVATVGTRLLRLIPGRVSPSKVDMPAKVKLQIILPMAVMFSLSLILSNIAYVHLSVSFVQMLKAFIPILVLIIQLAAGLQAYNHLLLGVISLTSLGCFIAANGEVQFSVLGFVCQTSAVVVESIRLVLVQVLLKDYKMDPLTSIAMYSPICVVLIGLIMPVMEGSAPWLHLLDRVGIPTLLLNGAVAFALNIAGVLLIDSAGSVVLTLSGVFKDVLLIMFSVILLGSSITPMQVLGYGIALTGLLSYRLTGGSTDSPLGQRITMLFTTVSNVRHDKGYRMIRTLPAVFAFFVCALVGLRLIMSSQANDLTWSALSSTTSPLPQRSVSYPLLPGSHVSTNGKGNMALYTQHGPGLEVIPLFDPSIDVSSLPAVAWVIVATPDAIAKYSHQLNQIACYCAKTGIPFHLEHSVFVDDRHFMTARHRSVAKYLRYYQWLMVTDADTIVADSSRDPREWLDDTRDVIVNDRGNVEICACAFLIRNSPGGWSFLRRWFAWADNGPRYNYDNGDLNEMILTGMKPGVPNNENYTGRFIGGSRAVNVSGGCINSADEPDRDRYIEFLGCMDERLREPRMGDHRAPYWDATLWAWTDNKALPKVSMRSYKPFAGFLRAAEGKLAGEPWFHTSVPGDFLFGGKDLHVFINEDSTLCTGKDWQVQPRWSVEEARERLGVHGEMPWWPGCWDEDGSYHCQRQELSERVKASS</sequence>
<feature type="transmembrane region" description="Helical" evidence="6">
    <location>
        <begin position="140"/>
        <end position="160"/>
    </location>
</feature>
<organism evidence="8 9">
    <name type="scientific">Saitozyma podzolica</name>
    <dbReference type="NCBI Taxonomy" id="1890683"/>
    <lineage>
        <taxon>Eukaryota</taxon>
        <taxon>Fungi</taxon>
        <taxon>Dikarya</taxon>
        <taxon>Basidiomycota</taxon>
        <taxon>Agaricomycotina</taxon>
        <taxon>Tremellomycetes</taxon>
        <taxon>Tremellales</taxon>
        <taxon>Trimorphomycetaceae</taxon>
        <taxon>Saitozyma</taxon>
    </lineage>
</organism>
<evidence type="ECO:0000256" key="3">
    <source>
        <dbReference type="ARBA" id="ARBA00022989"/>
    </source>
</evidence>
<evidence type="ECO:0000256" key="2">
    <source>
        <dbReference type="ARBA" id="ARBA00022692"/>
    </source>
</evidence>
<dbReference type="InterPro" id="IPR050186">
    <property type="entry name" value="TPT_transporter"/>
</dbReference>
<keyword evidence="2 6" id="KW-0812">Transmembrane</keyword>
<keyword evidence="4 6" id="KW-0472">Membrane</keyword>
<comment type="subcellular location">
    <subcellularLocation>
        <location evidence="1">Membrane</location>
        <topology evidence="1">Multi-pass membrane protein</topology>
    </subcellularLocation>
</comment>
<evidence type="ECO:0000256" key="6">
    <source>
        <dbReference type="SAM" id="Phobius"/>
    </source>
</evidence>
<feature type="transmembrane region" description="Helical" evidence="6">
    <location>
        <begin position="215"/>
        <end position="240"/>
    </location>
</feature>
<dbReference type="Pfam" id="PF03314">
    <property type="entry name" value="DUF273"/>
    <property type="match status" value="1"/>
</dbReference>
<dbReference type="PANTHER" id="PTHR11132">
    <property type="entry name" value="SOLUTE CARRIER FAMILY 35"/>
    <property type="match status" value="1"/>
</dbReference>
<evidence type="ECO:0000256" key="1">
    <source>
        <dbReference type="ARBA" id="ARBA00004141"/>
    </source>
</evidence>
<dbReference type="InterPro" id="IPR029044">
    <property type="entry name" value="Nucleotide-diphossugar_trans"/>
</dbReference>
<dbReference type="Gene3D" id="3.90.550.10">
    <property type="entry name" value="Spore Coat Polysaccharide Biosynthesis Protein SpsA, Chain A"/>
    <property type="match status" value="1"/>
</dbReference>
<dbReference type="InterPro" id="IPR004988">
    <property type="entry name" value="DUF273"/>
</dbReference>
<keyword evidence="9" id="KW-1185">Reference proteome</keyword>